<accession>A0A3E2N3S4</accession>
<proteinExistence type="predicted"/>
<name>A0A3E2N3S4_9FIRM</name>
<dbReference type="PANTHER" id="PTHR37953:SF1">
    <property type="entry name" value="UPF0127 PROTEIN MJ1496"/>
    <property type="match status" value="1"/>
</dbReference>
<dbReference type="OrthoDB" id="9813379at2"/>
<dbReference type="InterPro" id="IPR003795">
    <property type="entry name" value="DUF192"/>
</dbReference>
<dbReference type="AlphaFoldDB" id="A0A3E2N3S4"/>
<gene>
    <name evidence="1" type="ORF">DS742_27835</name>
</gene>
<dbReference type="InterPro" id="IPR038695">
    <property type="entry name" value="Saro_0823-like_sf"/>
</dbReference>
<sequence length="125" mass="14637">MMIVLIEGENGFEVQAQFADTFIKRLLGLMFRRELHEGSALLLDPCSRIHTCFMRFPIDVVYLDHVNMVLKRETVYPWRMGSFVKGTRKILELNKGAARKLKTEKQLFISFIEERRSQDELQSGK</sequence>
<dbReference type="Pfam" id="PF02643">
    <property type="entry name" value="DUF192"/>
    <property type="match status" value="1"/>
</dbReference>
<dbReference type="EMBL" id="QOHO01000129">
    <property type="protein sequence ID" value="RFZ75650.1"/>
    <property type="molecule type" value="Genomic_DNA"/>
</dbReference>
<dbReference type="PANTHER" id="PTHR37953">
    <property type="entry name" value="UPF0127 PROTEIN MJ1496"/>
    <property type="match status" value="1"/>
</dbReference>
<comment type="caution">
    <text evidence="1">The sequence shown here is derived from an EMBL/GenBank/DDBJ whole genome shotgun (WGS) entry which is preliminary data.</text>
</comment>
<organism evidence="1 2">
    <name type="scientific">Lacrimispora amygdalina</name>
    <dbReference type="NCBI Taxonomy" id="253257"/>
    <lineage>
        <taxon>Bacteria</taxon>
        <taxon>Bacillati</taxon>
        <taxon>Bacillota</taxon>
        <taxon>Clostridia</taxon>
        <taxon>Lachnospirales</taxon>
        <taxon>Lachnospiraceae</taxon>
        <taxon>Lacrimispora</taxon>
    </lineage>
</organism>
<protein>
    <submittedName>
        <fullName evidence="1">DUF192 domain-containing protein</fullName>
    </submittedName>
</protein>
<dbReference type="Proteomes" id="UP000260680">
    <property type="component" value="Unassembled WGS sequence"/>
</dbReference>
<evidence type="ECO:0000313" key="2">
    <source>
        <dbReference type="Proteomes" id="UP000260680"/>
    </source>
</evidence>
<dbReference type="Gene3D" id="2.60.120.1140">
    <property type="entry name" value="Protein of unknown function DUF192"/>
    <property type="match status" value="1"/>
</dbReference>
<evidence type="ECO:0000313" key="1">
    <source>
        <dbReference type="EMBL" id="RFZ75650.1"/>
    </source>
</evidence>
<reference evidence="1 2" key="1">
    <citation type="submission" date="2018-07" db="EMBL/GenBank/DDBJ databases">
        <title>New species, Clostridium PI-S10-A1B.</title>
        <authorList>
            <person name="Krishna G."/>
            <person name="Summeta K."/>
            <person name="Shikha S."/>
            <person name="Prabhu P.B."/>
            <person name="Suresh K."/>
        </authorList>
    </citation>
    <scope>NUCLEOTIDE SEQUENCE [LARGE SCALE GENOMIC DNA]</scope>
    <source>
        <strain evidence="1 2">PI-S10-A1B</strain>
    </source>
</reference>